<gene>
    <name evidence="2" type="ORF">BJP36_19455</name>
</gene>
<dbReference type="GO" id="GO:0008270">
    <property type="term" value="F:zinc ion binding"/>
    <property type="evidence" value="ECO:0007669"/>
    <property type="project" value="InterPro"/>
</dbReference>
<dbReference type="InterPro" id="IPR002711">
    <property type="entry name" value="HNH"/>
</dbReference>
<keyword evidence="2" id="KW-0378">Hydrolase</keyword>
<dbReference type="AlphaFoldDB" id="A0A1D9G2C5"/>
<name>A0A1D9G2C5_MOOP1</name>
<dbReference type="Pfam" id="PF01844">
    <property type="entry name" value="HNH"/>
    <property type="match status" value="1"/>
</dbReference>
<dbReference type="GO" id="GO:0004519">
    <property type="term" value="F:endonuclease activity"/>
    <property type="evidence" value="ECO:0007669"/>
    <property type="project" value="UniProtKB-KW"/>
</dbReference>
<dbReference type="Proteomes" id="UP000176944">
    <property type="component" value="Chromosome"/>
</dbReference>
<evidence type="ECO:0000259" key="1">
    <source>
        <dbReference type="SMART" id="SM00507"/>
    </source>
</evidence>
<reference evidence="3" key="1">
    <citation type="submission" date="2016-10" db="EMBL/GenBank/DDBJ databases">
        <title>Comparative genomics uncovers the prolific and rare metabolic potential of the cyanobacterial genus Moorea.</title>
        <authorList>
            <person name="Leao T."/>
            <person name="Castelao G."/>
            <person name="Korobeynikov A."/>
            <person name="Monroe E.A."/>
            <person name="Podell S."/>
            <person name="Glukhov E."/>
            <person name="Allen E."/>
            <person name="Gerwick W.H."/>
            <person name="Gerwick L."/>
        </authorList>
    </citation>
    <scope>NUCLEOTIDE SEQUENCE [LARGE SCALE GENOMIC DNA]</scope>
    <source>
        <strain evidence="3">JHB</strain>
    </source>
</reference>
<dbReference type="InterPro" id="IPR003615">
    <property type="entry name" value="HNH_nuc"/>
</dbReference>
<dbReference type="EMBL" id="CP017708">
    <property type="protein sequence ID" value="AOY81763.1"/>
    <property type="molecule type" value="Genomic_DNA"/>
</dbReference>
<dbReference type="GO" id="GO:0003676">
    <property type="term" value="F:nucleic acid binding"/>
    <property type="evidence" value="ECO:0007669"/>
    <property type="project" value="InterPro"/>
</dbReference>
<dbReference type="SMART" id="SM00507">
    <property type="entry name" value="HNHc"/>
    <property type="match status" value="1"/>
</dbReference>
<dbReference type="CDD" id="cd00085">
    <property type="entry name" value="HNHc"/>
    <property type="match status" value="1"/>
</dbReference>
<sequence>MYVRTLNFWYYLPKHAKTKIVRHVKVKDTRSPDDDNLIYWSTRMGKHPEMPKQKAKLLKNQKGKCTHCGLKFRPDEKLEIHHILPRVNGGSNFDENLELLHLHCHDAKHGTFVNTLEL</sequence>
<evidence type="ECO:0000313" key="3">
    <source>
        <dbReference type="Proteomes" id="UP000176944"/>
    </source>
</evidence>
<keyword evidence="2" id="KW-0255">Endonuclease</keyword>
<accession>A0A1D9G2C5</accession>
<organism evidence="2 3">
    <name type="scientific">Moorena producens (strain JHB)</name>
    <dbReference type="NCBI Taxonomy" id="1454205"/>
    <lineage>
        <taxon>Bacteria</taxon>
        <taxon>Bacillati</taxon>
        <taxon>Cyanobacteriota</taxon>
        <taxon>Cyanophyceae</taxon>
        <taxon>Coleofasciculales</taxon>
        <taxon>Coleofasciculaceae</taxon>
        <taxon>Moorena</taxon>
    </lineage>
</organism>
<dbReference type="Gene3D" id="1.10.30.50">
    <property type="match status" value="1"/>
</dbReference>
<keyword evidence="2" id="KW-0540">Nuclease</keyword>
<feature type="domain" description="HNH nuclease" evidence="1">
    <location>
        <begin position="52"/>
        <end position="106"/>
    </location>
</feature>
<protein>
    <submittedName>
        <fullName evidence="2">HNH endonuclease</fullName>
    </submittedName>
</protein>
<proteinExistence type="predicted"/>
<evidence type="ECO:0000313" key="2">
    <source>
        <dbReference type="EMBL" id="AOY81763.1"/>
    </source>
</evidence>